<dbReference type="InterPro" id="IPR000182">
    <property type="entry name" value="GNAT_dom"/>
</dbReference>
<sequence length="182" mass="20597">MRNENDGDSVPMDPHEDAQHIHVRVAGAADASCAGRLLFDFNTEFDTPTPSAQDFTSRFQMMLERQDVLVLVAEDSSTDAPRAVGLAYLTLRPTPYGDGPIAELEELYVQPELRNRGVGSRLLLEALEQVRQRCALEIRIGVDEADREARRFYERHGFRNTESGETSRMLCYVSDPRPLRRT</sequence>
<dbReference type="PROSITE" id="PS51186">
    <property type="entry name" value="GNAT"/>
    <property type="match status" value="1"/>
</dbReference>
<keyword evidence="1 4" id="KW-0808">Transferase</keyword>
<dbReference type="CDD" id="cd04301">
    <property type="entry name" value="NAT_SF"/>
    <property type="match status" value="1"/>
</dbReference>
<dbReference type="AlphaFoldDB" id="A0A508AAR1"/>
<protein>
    <submittedName>
        <fullName evidence="4">GNAT family N-acetyltransferase</fullName>
    </submittedName>
</protein>
<gene>
    <name evidence="4" type="ORF">FK256_09705</name>
</gene>
<evidence type="ECO:0000313" key="5">
    <source>
        <dbReference type="Proteomes" id="UP000319010"/>
    </source>
</evidence>
<evidence type="ECO:0000256" key="1">
    <source>
        <dbReference type="ARBA" id="ARBA00022679"/>
    </source>
</evidence>
<organism evidence="4 5">
    <name type="scientific">Actinomyces johnsonii</name>
    <dbReference type="NCBI Taxonomy" id="544581"/>
    <lineage>
        <taxon>Bacteria</taxon>
        <taxon>Bacillati</taxon>
        <taxon>Actinomycetota</taxon>
        <taxon>Actinomycetes</taxon>
        <taxon>Actinomycetales</taxon>
        <taxon>Actinomycetaceae</taxon>
        <taxon>Actinomyces</taxon>
    </lineage>
</organism>
<proteinExistence type="predicted"/>
<dbReference type="PANTHER" id="PTHR43877">
    <property type="entry name" value="AMINOALKYLPHOSPHONATE N-ACETYLTRANSFERASE-RELATED-RELATED"/>
    <property type="match status" value="1"/>
</dbReference>
<evidence type="ECO:0000313" key="4">
    <source>
        <dbReference type="EMBL" id="TQD42882.1"/>
    </source>
</evidence>
<accession>A0A508AAR1</accession>
<dbReference type="InterPro" id="IPR016181">
    <property type="entry name" value="Acyl_CoA_acyltransferase"/>
</dbReference>
<evidence type="ECO:0000259" key="3">
    <source>
        <dbReference type="PROSITE" id="PS51186"/>
    </source>
</evidence>
<dbReference type="GO" id="GO:0016747">
    <property type="term" value="F:acyltransferase activity, transferring groups other than amino-acyl groups"/>
    <property type="evidence" value="ECO:0007669"/>
    <property type="project" value="InterPro"/>
</dbReference>
<comment type="caution">
    <text evidence="4">The sequence shown here is derived from an EMBL/GenBank/DDBJ whole genome shotgun (WGS) entry which is preliminary data.</text>
</comment>
<name>A0A508AAR1_9ACTO</name>
<dbReference type="Pfam" id="PF00583">
    <property type="entry name" value="Acetyltransf_1"/>
    <property type="match status" value="1"/>
</dbReference>
<dbReference type="Proteomes" id="UP000319010">
    <property type="component" value="Unassembled WGS sequence"/>
</dbReference>
<keyword evidence="2" id="KW-0012">Acyltransferase</keyword>
<feature type="domain" description="N-acetyltransferase" evidence="3">
    <location>
        <begin position="21"/>
        <end position="182"/>
    </location>
</feature>
<dbReference type="SUPFAM" id="SSF55729">
    <property type="entry name" value="Acyl-CoA N-acyltransferases (Nat)"/>
    <property type="match status" value="1"/>
</dbReference>
<dbReference type="Gene3D" id="3.40.630.30">
    <property type="match status" value="1"/>
</dbReference>
<reference evidence="4 5" key="1">
    <citation type="submission" date="2019-06" db="EMBL/GenBank/DDBJ databases">
        <title>Draft genome sequence of Actinomyces johnsonii CCUG 34287T.</title>
        <authorList>
            <person name="Salva-Serra F."/>
            <person name="Cardew S."/>
            <person name="Moore E."/>
        </authorList>
    </citation>
    <scope>NUCLEOTIDE SEQUENCE [LARGE SCALE GENOMIC DNA]</scope>
    <source>
        <strain evidence="4 5">CCUG 34287</strain>
    </source>
</reference>
<evidence type="ECO:0000256" key="2">
    <source>
        <dbReference type="ARBA" id="ARBA00023315"/>
    </source>
</evidence>
<dbReference type="InterPro" id="IPR050832">
    <property type="entry name" value="Bact_Acetyltransf"/>
</dbReference>
<dbReference type="EMBL" id="VICB01000013">
    <property type="protein sequence ID" value="TQD42882.1"/>
    <property type="molecule type" value="Genomic_DNA"/>
</dbReference>